<keyword evidence="9" id="KW-1185">Reference proteome</keyword>
<gene>
    <name evidence="6" type="primary">cysH</name>
    <name evidence="8" type="ORF">LZ016_08250</name>
</gene>
<evidence type="ECO:0000256" key="6">
    <source>
        <dbReference type="HAMAP-Rule" id="MF_00063"/>
    </source>
</evidence>
<comment type="cofactor">
    <cofactor evidence="6">
        <name>[4Fe-4S] cluster</name>
        <dbReference type="ChEBI" id="CHEBI:49883"/>
    </cofactor>
    <text evidence="6">Binds 1 [4Fe-4S] cluster per subunit.</text>
</comment>
<feature type="binding site" evidence="6">
    <location>
        <position position="210"/>
    </location>
    <ligand>
        <name>[4Fe-4S] cluster</name>
        <dbReference type="ChEBI" id="CHEBI:49883"/>
    </ligand>
</feature>
<evidence type="ECO:0000256" key="1">
    <source>
        <dbReference type="ARBA" id="ARBA00009732"/>
    </source>
</evidence>
<dbReference type="HAMAP" id="MF_00063">
    <property type="entry name" value="CysH"/>
    <property type="match status" value="1"/>
</dbReference>
<keyword evidence="4 6" id="KW-0408">Iron</keyword>
<dbReference type="RefSeq" id="WP_241446907.1">
    <property type="nucleotide sequence ID" value="NZ_JAKZHW010000001.1"/>
</dbReference>
<dbReference type="CDD" id="cd23945">
    <property type="entry name" value="PAPS_reductase"/>
    <property type="match status" value="1"/>
</dbReference>
<keyword evidence="3 6" id="KW-0560">Oxidoreductase</keyword>
<keyword evidence="5 6" id="KW-0411">Iron-sulfur</keyword>
<dbReference type="NCBIfam" id="NF002537">
    <property type="entry name" value="PRK02090.1"/>
    <property type="match status" value="1"/>
</dbReference>
<dbReference type="PANTHER" id="PTHR46482">
    <property type="entry name" value="5'-ADENYLYLSULFATE REDUCTASE 3, CHLOROPLASTIC"/>
    <property type="match status" value="1"/>
</dbReference>
<organism evidence="8 9">
    <name type="scientific">Sphingomonas telluris</name>
    <dbReference type="NCBI Taxonomy" id="2907998"/>
    <lineage>
        <taxon>Bacteria</taxon>
        <taxon>Pseudomonadati</taxon>
        <taxon>Pseudomonadota</taxon>
        <taxon>Alphaproteobacteria</taxon>
        <taxon>Sphingomonadales</taxon>
        <taxon>Sphingomonadaceae</taxon>
        <taxon>Sphingomonas</taxon>
    </lineage>
</organism>
<feature type="active site" description="Nucleophile; cysteine thiosulfonate intermediate" evidence="6">
    <location>
        <position position="238"/>
    </location>
</feature>
<dbReference type="InterPro" id="IPR004511">
    <property type="entry name" value="PAPS/APS_Rdtase"/>
</dbReference>
<feature type="binding site" evidence="6">
    <location>
        <position position="127"/>
    </location>
    <ligand>
        <name>[4Fe-4S] cluster</name>
        <dbReference type="ChEBI" id="CHEBI:49883"/>
    </ligand>
</feature>
<comment type="catalytic activity">
    <reaction evidence="6">
        <text>[thioredoxin]-disulfide + sulfite + AMP + 2 H(+) = adenosine 5'-phosphosulfate + [thioredoxin]-dithiol</text>
        <dbReference type="Rhea" id="RHEA:21976"/>
        <dbReference type="Rhea" id="RHEA-COMP:10698"/>
        <dbReference type="Rhea" id="RHEA-COMP:10700"/>
        <dbReference type="ChEBI" id="CHEBI:15378"/>
        <dbReference type="ChEBI" id="CHEBI:17359"/>
        <dbReference type="ChEBI" id="CHEBI:29950"/>
        <dbReference type="ChEBI" id="CHEBI:50058"/>
        <dbReference type="ChEBI" id="CHEBI:58243"/>
        <dbReference type="ChEBI" id="CHEBI:456215"/>
        <dbReference type="EC" id="1.8.4.10"/>
    </reaction>
</comment>
<comment type="caution">
    <text evidence="8">The sequence shown here is derived from an EMBL/GenBank/DDBJ whole genome shotgun (WGS) entry which is preliminary data.</text>
</comment>
<evidence type="ECO:0000256" key="3">
    <source>
        <dbReference type="ARBA" id="ARBA00023002"/>
    </source>
</evidence>
<dbReference type="InterPro" id="IPR002500">
    <property type="entry name" value="PAPS_reduct_dom"/>
</dbReference>
<keyword evidence="6" id="KW-0963">Cytoplasm</keyword>
<evidence type="ECO:0000259" key="7">
    <source>
        <dbReference type="Pfam" id="PF01507"/>
    </source>
</evidence>
<evidence type="ECO:0000256" key="5">
    <source>
        <dbReference type="ARBA" id="ARBA00023014"/>
    </source>
</evidence>
<dbReference type="PIRSF" id="PIRSF000857">
    <property type="entry name" value="PAPS_reductase"/>
    <property type="match status" value="1"/>
</dbReference>
<evidence type="ECO:0000313" key="9">
    <source>
        <dbReference type="Proteomes" id="UP001203058"/>
    </source>
</evidence>
<dbReference type="SUPFAM" id="SSF52402">
    <property type="entry name" value="Adenine nucleotide alpha hydrolases-like"/>
    <property type="match status" value="1"/>
</dbReference>
<dbReference type="EMBL" id="JAKZHW010000001">
    <property type="protein sequence ID" value="MCH8616087.1"/>
    <property type="molecule type" value="Genomic_DNA"/>
</dbReference>
<comment type="subcellular location">
    <subcellularLocation>
        <location evidence="6">Cytoplasm</location>
    </subcellularLocation>
</comment>
<sequence length="254" mass="27703">MADADFPKIRPANAVLPALESASATDIPGRLRAAADLISGRIVFTTSFGIEDQLIAHHISSERLPIDVVTLDTGRLFPSTYNLWQETEERYGVRIRAFYPDAHAVAAMVADQGINGFYYSKDARLSCCHVRKVEPLNRALAGASGWITGLRADQSQQRSAVSFADLDAERGLVKIAPLFDRSRDDVAAECAELGVPINELHAKGYLSIGCEPCTRALQPGEPERAGRWWWETDNARECGLHVGADGKLVRSVAA</sequence>
<dbReference type="Proteomes" id="UP001203058">
    <property type="component" value="Unassembled WGS sequence"/>
</dbReference>
<keyword evidence="2 6" id="KW-0479">Metal-binding</keyword>
<name>A0ABS9VM88_9SPHN</name>
<feature type="domain" description="Phosphoadenosine phosphosulphate reductase" evidence="7">
    <location>
        <begin position="42"/>
        <end position="216"/>
    </location>
</feature>
<dbReference type="Gene3D" id="3.40.50.620">
    <property type="entry name" value="HUPs"/>
    <property type="match status" value="1"/>
</dbReference>
<proteinExistence type="inferred from homology"/>
<evidence type="ECO:0000256" key="4">
    <source>
        <dbReference type="ARBA" id="ARBA00023004"/>
    </source>
</evidence>
<dbReference type="GO" id="GO:0004604">
    <property type="term" value="F:phosphoadenylyl-sulfate reductase (thioredoxin) activity"/>
    <property type="evidence" value="ECO:0007669"/>
    <property type="project" value="UniProtKB-EC"/>
</dbReference>
<dbReference type="InterPro" id="IPR014729">
    <property type="entry name" value="Rossmann-like_a/b/a_fold"/>
</dbReference>
<evidence type="ECO:0000313" key="8">
    <source>
        <dbReference type="EMBL" id="MCH8616087.1"/>
    </source>
</evidence>
<evidence type="ECO:0000256" key="2">
    <source>
        <dbReference type="ARBA" id="ARBA00022723"/>
    </source>
</evidence>
<dbReference type="Pfam" id="PF01507">
    <property type="entry name" value="PAPS_reduct"/>
    <property type="match status" value="1"/>
</dbReference>
<comment type="function">
    <text evidence="6">Catalyzes the formation of sulfite from adenosine 5'-phosphosulfate (APS) using thioredoxin as an electron donor.</text>
</comment>
<accession>A0ABS9VM88</accession>
<protein>
    <recommendedName>
        <fullName evidence="6">Adenosine 5'-phosphosulfate reductase</fullName>
        <shortName evidence="6">APS reductase</shortName>
        <ecNumber evidence="6">1.8.4.10</ecNumber>
    </recommendedName>
    <alternativeName>
        <fullName evidence="6">5'-adenylylsulfate reductase</fullName>
    </alternativeName>
    <alternativeName>
        <fullName evidence="6">Thioredoxin-dependent 5'-adenylylsulfate reductase</fullName>
    </alternativeName>
</protein>
<dbReference type="PANTHER" id="PTHR46482:SF9">
    <property type="entry name" value="5'-ADENYLYLSULFATE REDUCTASE 1, CHLOROPLASTIC"/>
    <property type="match status" value="1"/>
</dbReference>
<comment type="similarity">
    <text evidence="1 6">Belongs to the PAPS reductase family. CysH subfamily.</text>
</comment>
<feature type="binding site" evidence="6">
    <location>
        <position position="128"/>
    </location>
    <ligand>
        <name>[4Fe-4S] cluster</name>
        <dbReference type="ChEBI" id="CHEBI:49883"/>
    </ligand>
</feature>
<reference evidence="8 9" key="1">
    <citation type="submission" date="2022-03" db="EMBL/GenBank/DDBJ databases">
        <authorList>
            <person name="Jo J.-H."/>
            <person name="Im W.-T."/>
        </authorList>
    </citation>
    <scope>NUCLEOTIDE SEQUENCE [LARGE SCALE GENOMIC DNA]</scope>
    <source>
        <strain evidence="8 9">SM33</strain>
    </source>
</reference>
<comment type="pathway">
    <text evidence="6">Sulfur metabolism; hydrogen sulfide biosynthesis; sulfite from sulfate.</text>
</comment>
<feature type="binding site" evidence="6">
    <location>
        <position position="213"/>
    </location>
    <ligand>
        <name>[4Fe-4S] cluster</name>
        <dbReference type="ChEBI" id="CHEBI:49883"/>
    </ligand>
</feature>
<dbReference type="EC" id="1.8.4.10" evidence="6"/>